<sequence>MIFTRFNSSFRGAVQSWRAEIHSSDLESIFDRSRTALHDLLSKARGPVLRLRFILCFNIIFRKIVDEDIIENSFYFCSDAVRLLAISQIIPNIDRAFTKIQNSIDAFIHNGSGWVLNEVEFLDVHEGNFREIAGGCSTAKLPSNLKNKHALLNLQCSNNQCFLYAILATLFPQRANAHRVSKYKSFLHSINYSMLNFPVTLSNVKSFEKANNLRVNIFGYADNLVYPMYIGKPNQREVNLFFFDDHYFPIRNFNRLLRQKTNENHFCVNCLSGFTRKTTLELHQQLCLHNKPQRLSMPSDLSLKFKNFNKCVEHRYVIYADFECLLSKISTTHPDQNRSFTSPIEKHIPVSFAFVVIDNYNDVIFHSYDSGERIIEKFFSALLAISRKLIEEMKRVSEIEIDDTTSYSSYRCVFCREFFDINSIRVRHHSHDSNHVIGLAHQLCNLLHKKTFFIPVVIHNSRNYDTHLLLKHMPMNIAKDINIIPANMEKFTMFTLDHLKFLDSYQFLDASLDALVHNLNISNHDFKIFNAFFADNDSAICLNAKVFSLTPFWMIFLN</sequence>
<dbReference type="PROSITE" id="PS50157">
    <property type="entry name" value="ZINC_FINGER_C2H2_2"/>
    <property type="match status" value="1"/>
</dbReference>
<proteinExistence type="predicted"/>
<accession>A0A8X6FQ53</accession>
<evidence type="ECO:0000313" key="4">
    <source>
        <dbReference type="Proteomes" id="UP000887116"/>
    </source>
</evidence>
<reference evidence="3" key="1">
    <citation type="submission" date="2020-07" db="EMBL/GenBank/DDBJ databases">
        <title>Multicomponent nature underlies the extraordinary mechanical properties of spider dragline silk.</title>
        <authorList>
            <person name="Kono N."/>
            <person name="Nakamura H."/>
            <person name="Mori M."/>
            <person name="Yoshida Y."/>
            <person name="Ohtoshi R."/>
            <person name="Malay A.D."/>
            <person name="Moran D.A.P."/>
            <person name="Tomita M."/>
            <person name="Numata K."/>
            <person name="Arakawa K."/>
        </authorList>
    </citation>
    <scope>NUCLEOTIDE SEQUENCE</scope>
</reference>
<protein>
    <submittedName>
        <fullName evidence="3">C2H2-type domain-containing protein</fullName>
    </submittedName>
</protein>
<dbReference type="GO" id="GO:0008270">
    <property type="term" value="F:zinc ion binding"/>
    <property type="evidence" value="ECO:0007669"/>
    <property type="project" value="UniProtKB-KW"/>
</dbReference>
<keyword evidence="1" id="KW-0862">Zinc</keyword>
<keyword evidence="4" id="KW-1185">Reference proteome</keyword>
<dbReference type="EMBL" id="BMAO01020041">
    <property type="protein sequence ID" value="GFQ64633.1"/>
    <property type="molecule type" value="Genomic_DNA"/>
</dbReference>
<evidence type="ECO:0000313" key="3">
    <source>
        <dbReference type="EMBL" id="GFQ64633.1"/>
    </source>
</evidence>
<evidence type="ECO:0000256" key="1">
    <source>
        <dbReference type="PROSITE-ProRule" id="PRU00042"/>
    </source>
</evidence>
<dbReference type="PROSITE" id="PS00028">
    <property type="entry name" value="ZINC_FINGER_C2H2_1"/>
    <property type="match status" value="1"/>
</dbReference>
<keyword evidence="1" id="KW-0479">Metal-binding</keyword>
<name>A0A8X6FQ53_TRICU</name>
<keyword evidence="1" id="KW-0863">Zinc-finger</keyword>
<organism evidence="3 4">
    <name type="scientific">Trichonephila clavata</name>
    <name type="common">Joro spider</name>
    <name type="synonym">Nephila clavata</name>
    <dbReference type="NCBI Taxonomy" id="2740835"/>
    <lineage>
        <taxon>Eukaryota</taxon>
        <taxon>Metazoa</taxon>
        <taxon>Ecdysozoa</taxon>
        <taxon>Arthropoda</taxon>
        <taxon>Chelicerata</taxon>
        <taxon>Arachnida</taxon>
        <taxon>Araneae</taxon>
        <taxon>Araneomorphae</taxon>
        <taxon>Entelegynae</taxon>
        <taxon>Araneoidea</taxon>
        <taxon>Nephilidae</taxon>
        <taxon>Trichonephila</taxon>
    </lineage>
</organism>
<dbReference type="Proteomes" id="UP000887116">
    <property type="component" value="Unassembled WGS sequence"/>
</dbReference>
<dbReference type="PANTHER" id="PTHR31511">
    <property type="entry name" value="PROTEIN CBG23764"/>
    <property type="match status" value="1"/>
</dbReference>
<dbReference type="PANTHER" id="PTHR31511:SF12">
    <property type="entry name" value="RHO TERMINATION FACTOR N-TERMINAL DOMAIN-CONTAINING PROTEIN"/>
    <property type="match status" value="1"/>
</dbReference>
<feature type="domain" description="C2H2-type" evidence="2">
    <location>
        <begin position="265"/>
        <end position="294"/>
    </location>
</feature>
<evidence type="ECO:0000259" key="2">
    <source>
        <dbReference type="PROSITE" id="PS50157"/>
    </source>
</evidence>
<comment type="caution">
    <text evidence="3">The sequence shown here is derived from an EMBL/GenBank/DDBJ whole genome shotgun (WGS) entry which is preliminary data.</text>
</comment>
<dbReference type="InterPro" id="IPR013087">
    <property type="entry name" value="Znf_C2H2_type"/>
</dbReference>
<gene>
    <name evidence="3" type="primary">AVEN_205605_1</name>
    <name evidence="3" type="ORF">TNCT_345771</name>
</gene>
<dbReference type="AlphaFoldDB" id="A0A8X6FQ53"/>
<dbReference type="OrthoDB" id="6537753at2759"/>